<gene>
    <name evidence="1" type="ORF">SLS58_003345</name>
</gene>
<keyword evidence="2" id="KW-1185">Reference proteome</keyword>
<proteinExistence type="predicted"/>
<name>A0ABR3TWU3_9PEZI</name>
<organism evidence="1 2">
    <name type="scientific">Diplodia intermedia</name>
    <dbReference type="NCBI Taxonomy" id="856260"/>
    <lineage>
        <taxon>Eukaryota</taxon>
        <taxon>Fungi</taxon>
        <taxon>Dikarya</taxon>
        <taxon>Ascomycota</taxon>
        <taxon>Pezizomycotina</taxon>
        <taxon>Dothideomycetes</taxon>
        <taxon>Dothideomycetes incertae sedis</taxon>
        <taxon>Botryosphaeriales</taxon>
        <taxon>Botryosphaeriaceae</taxon>
        <taxon>Diplodia</taxon>
    </lineage>
</organism>
<protein>
    <submittedName>
        <fullName evidence="1">Uncharacterized protein</fullName>
    </submittedName>
</protein>
<accession>A0ABR3TWU3</accession>
<evidence type="ECO:0000313" key="1">
    <source>
        <dbReference type="EMBL" id="KAL1646385.1"/>
    </source>
</evidence>
<dbReference type="Proteomes" id="UP001521184">
    <property type="component" value="Unassembled WGS sequence"/>
</dbReference>
<evidence type="ECO:0000313" key="2">
    <source>
        <dbReference type="Proteomes" id="UP001521184"/>
    </source>
</evidence>
<sequence length="134" mass="15202">MALSYGTLAPVGLGDFLEGDLNINQLQWFDVHAMEAQNDGRGNGRGWSSNHEPFQWCWDGRMPDIVTGEVKPRTPMIRSAHGRMQFWDIKTARWRARSLADGKRLRSMAAQRHLTERRHGGEGEYVVGGGWEHA</sequence>
<reference evidence="1 2" key="1">
    <citation type="journal article" date="2023" name="Plant Dis.">
        <title>First Report of Diplodia intermedia Causing Canker and Dieback Diseases on Apple Trees in Canada.</title>
        <authorList>
            <person name="Ellouze W."/>
            <person name="Ilyukhin E."/>
            <person name="Sulman M."/>
            <person name="Ali S."/>
        </authorList>
    </citation>
    <scope>NUCLEOTIDE SEQUENCE [LARGE SCALE GENOMIC DNA]</scope>
    <source>
        <strain evidence="1 2">M45-28</strain>
    </source>
</reference>
<comment type="caution">
    <text evidence="1">The sequence shown here is derived from an EMBL/GenBank/DDBJ whole genome shotgun (WGS) entry which is preliminary data.</text>
</comment>
<dbReference type="EMBL" id="JAKEKT020000016">
    <property type="protein sequence ID" value="KAL1646385.1"/>
    <property type="molecule type" value="Genomic_DNA"/>
</dbReference>